<feature type="compositionally biased region" description="Basic and acidic residues" evidence="1">
    <location>
        <begin position="1"/>
        <end position="11"/>
    </location>
</feature>
<dbReference type="InterPro" id="IPR007569">
    <property type="entry name" value="DUF559"/>
</dbReference>
<dbReference type="Proteomes" id="UP000255207">
    <property type="component" value="Unassembled WGS sequence"/>
</dbReference>
<evidence type="ECO:0000313" key="3">
    <source>
        <dbReference type="EMBL" id="RDJ23622.1"/>
    </source>
</evidence>
<dbReference type="SUPFAM" id="SSF52980">
    <property type="entry name" value="Restriction endonuclease-like"/>
    <property type="match status" value="1"/>
</dbReference>
<dbReference type="InterPro" id="IPR047216">
    <property type="entry name" value="Endonuclease_DUF559_bact"/>
</dbReference>
<keyword evidence="4" id="KW-1185">Reference proteome</keyword>
<gene>
    <name evidence="3" type="ORF">DWE98_15870</name>
</gene>
<dbReference type="PANTHER" id="PTHR38590">
    <property type="entry name" value="BLL0828 PROTEIN"/>
    <property type="match status" value="1"/>
</dbReference>
<sequence>MMSSSTRRDPRIPNARRLRREATPAERRLWAQLRQLELPEGHFRRQAPMGPYVADFAHFGLKLVIELDGDQHGLPVGQTRDAIRTTYLEAQGYRVLRFWNHEVFENLDGVIETIFHATQSNNVAMPSTGAISC</sequence>
<dbReference type="AlphaFoldDB" id="A0A370L456"/>
<feature type="domain" description="DUF559" evidence="2">
    <location>
        <begin position="14"/>
        <end position="117"/>
    </location>
</feature>
<proteinExistence type="predicted"/>
<protein>
    <submittedName>
        <fullName evidence="3">Endonuclease domain-containing protein</fullName>
    </submittedName>
</protein>
<keyword evidence="3" id="KW-0378">Hydrolase</keyword>
<dbReference type="InterPro" id="IPR011335">
    <property type="entry name" value="Restrct_endonuc-II-like"/>
</dbReference>
<reference evidence="4" key="1">
    <citation type="submission" date="2018-07" db="EMBL/GenBank/DDBJ databases">
        <authorList>
            <person name="Safronova V.I."/>
            <person name="Chirak E.R."/>
            <person name="Sazanova A.L."/>
        </authorList>
    </citation>
    <scope>NUCLEOTIDE SEQUENCE [LARGE SCALE GENOMIC DNA]</scope>
    <source>
        <strain evidence="4">RCAM04685</strain>
    </source>
</reference>
<dbReference type="OrthoDB" id="9798754at2"/>
<evidence type="ECO:0000313" key="4">
    <source>
        <dbReference type="Proteomes" id="UP000255207"/>
    </source>
</evidence>
<organism evidence="3 4">
    <name type="scientific">Bosea caraganae</name>
    <dbReference type="NCBI Taxonomy" id="2763117"/>
    <lineage>
        <taxon>Bacteria</taxon>
        <taxon>Pseudomonadati</taxon>
        <taxon>Pseudomonadota</taxon>
        <taxon>Alphaproteobacteria</taxon>
        <taxon>Hyphomicrobiales</taxon>
        <taxon>Boseaceae</taxon>
        <taxon>Bosea</taxon>
    </lineage>
</organism>
<feature type="region of interest" description="Disordered" evidence="1">
    <location>
        <begin position="1"/>
        <end position="20"/>
    </location>
</feature>
<dbReference type="Gene3D" id="3.40.960.10">
    <property type="entry name" value="VSR Endonuclease"/>
    <property type="match status" value="1"/>
</dbReference>
<keyword evidence="3" id="KW-0540">Nuclease</keyword>
<dbReference type="PANTHER" id="PTHR38590:SF1">
    <property type="entry name" value="BLL0828 PROTEIN"/>
    <property type="match status" value="1"/>
</dbReference>
<name>A0A370L456_9HYPH</name>
<keyword evidence="3" id="KW-0255">Endonuclease</keyword>
<accession>A0A370L456</accession>
<dbReference type="Pfam" id="PF04480">
    <property type="entry name" value="DUF559"/>
    <property type="match status" value="1"/>
</dbReference>
<dbReference type="EMBL" id="QQTP01000008">
    <property type="protein sequence ID" value="RDJ23622.1"/>
    <property type="molecule type" value="Genomic_DNA"/>
</dbReference>
<evidence type="ECO:0000259" key="2">
    <source>
        <dbReference type="Pfam" id="PF04480"/>
    </source>
</evidence>
<comment type="caution">
    <text evidence="3">The sequence shown here is derived from an EMBL/GenBank/DDBJ whole genome shotgun (WGS) entry which is preliminary data.</text>
</comment>
<dbReference type="RefSeq" id="WP_114830247.1">
    <property type="nucleotide sequence ID" value="NZ_QQTO01000023.1"/>
</dbReference>
<dbReference type="CDD" id="cd01038">
    <property type="entry name" value="Endonuclease_DUF559"/>
    <property type="match status" value="1"/>
</dbReference>
<evidence type="ECO:0000256" key="1">
    <source>
        <dbReference type="SAM" id="MobiDB-lite"/>
    </source>
</evidence>
<dbReference type="GO" id="GO:0004519">
    <property type="term" value="F:endonuclease activity"/>
    <property type="evidence" value="ECO:0007669"/>
    <property type="project" value="UniProtKB-KW"/>
</dbReference>